<dbReference type="GO" id="GO:0004180">
    <property type="term" value="F:carboxypeptidase activity"/>
    <property type="evidence" value="ECO:0007669"/>
    <property type="project" value="UniProtKB-KW"/>
</dbReference>
<evidence type="ECO:0000256" key="14">
    <source>
        <dbReference type="ARBA" id="ARBA00022833"/>
    </source>
</evidence>
<evidence type="ECO:0000256" key="7">
    <source>
        <dbReference type="ARBA" id="ARBA00022525"/>
    </source>
</evidence>
<dbReference type="GO" id="GO:0005764">
    <property type="term" value="C:lysosome"/>
    <property type="evidence" value="ECO:0007669"/>
    <property type="project" value="UniProtKB-SubCell"/>
</dbReference>
<dbReference type="GO" id="GO:0046872">
    <property type="term" value="F:metal ion binding"/>
    <property type="evidence" value="ECO:0007669"/>
    <property type="project" value="UniProtKB-KW"/>
</dbReference>
<dbReference type="STRING" id="8840.ENSAPLP00000019115"/>
<dbReference type="Pfam" id="PF04389">
    <property type="entry name" value="Peptidase_M28"/>
    <property type="match status" value="1"/>
</dbReference>
<evidence type="ECO:0000256" key="5">
    <source>
        <dbReference type="ARBA" id="ARBA00010918"/>
    </source>
</evidence>
<evidence type="ECO:0000256" key="17">
    <source>
        <dbReference type="ARBA" id="ARBA00023145"/>
    </source>
</evidence>
<dbReference type="GO" id="GO:0006508">
    <property type="term" value="P:proteolysis"/>
    <property type="evidence" value="ECO:0007669"/>
    <property type="project" value="UniProtKB-KW"/>
</dbReference>
<evidence type="ECO:0000256" key="19">
    <source>
        <dbReference type="ARBA" id="ARBA00023228"/>
    </source>
</evidence>
<dbReference type="GO" id="GO:0005794">
    <property type="term" value="C:Golgi apparatus"/>
    <property type="evidence" value="ECO:0007669"/>
    <property type="project" value="UniProtKB-SubCell"/>
</dbReference>
<evidence type="ECO:0000259" key="24">
    <source>
        <dbReference type="Pfam" id="PF04389"/>
    </source>
</evidence>
<dbReference type="CDD" id="cd03883">
    <property type="entry name" value="M28_Pgcp_like"/>
    <property type="match status" value="1"/>
</dbReference>
<dbReference type="AlphaFoldDB" id="A0A493T084"/>
<dbReference type="Gene3D" id="3.40.630.10">
    <property type="entry name" value="Zn peptidases"/>
    <property type="match status" value="1"/>
</dbReference>
<dbReference type="GeneTree" id="ENSGT00390000018110"/>
<dbReference type="PANTHER" id="PTHR12053:SF3">
    <property type="entry name" value="CARBOXYPEPTIDASE Q"/>
    <property type="match status" value="1"/>
</dbReference>
<keyword evidence="12" id="KW-0378">Hydrolase</keyword>
<dbReference type="GO" id="GO:0042803">
    <property type="term" value="F:protein homodimerization activity"/>
    <property type="evidence" value="ECO:0007669"/>
    <property type="project" value="Ensembl"/>
</dbReference>
<evidence type="ECO:0000256" key="1">
    <source>
        <dbReference type="ARBA" id="ARBA00004240"/>
    </source>
</evidence>
<dbReference type="GO" id="GO:0043171">
    <property type="term" value="P:peptide catabolic process"/>
    <property type="evidence" value="ECO:0007669"/>
    <property type="project" value="Ensembl"/>
</dbReference>
<dbReference type="FunFam" id="3.50.30.30:FF:000009">
    <property type="entry name" value="Carboxypeptidase Q"/>
    <property type="match status" value="1"/>
</dbReference>
<evidence type="ECO:0000313" key="25">
    <source>
        <dbReference type="Ensembl" id="ENSAPLP00000019115.1"/>
    </source>
</evidence>
<feature type="signal peptide" evidence="23">
    <location>
        <begin position="1"/>
        <end position="18"/>
    </location>
</feature>
<comment type="function">
    <text evidence="20">Carboxypeptidase that may play an important role in the hydrolysis of circulating peptides. Catalyzes the hydrolysis of dipeptides with unsubstituted terminals into amino acids. May play a role in the liberation of thyroxine hormone from its thyroglobulin (Tg) precursor.</text>
</comment>
<reference evidence="25" key="3">
    <citation type="submission" date="2025-09" db="UniProtKB">
        <authorList>
            <consortium name="Ensembl"/>
        </authorList>
    </citation>
    <scope>IDENTIFICATION</scope>
</reference>
<name>A0A493T084_ANAPP</name>
<evidence type="ECO:0000256" key="22">
    <source>
        <dbReference type="ARBA" id="ARBA00033328"/>
    </source>
</evidence>
<dbReference type="GO" id="GO:0006590">
    <property type="term" value="P:thyroid hormone generation"/>
    <property type="evidence" value="ECO:0007669"/>
    <property type="project" value="TreeGrafter"/>
</dbReference>
<dbReference type="GO" id="GO:0070573">
    <property type="term" value="F:metallodipeptidase activity"/>
    <property type="evidence" value="ECO:0007669"/>
    <property type="project" value="Ensembl"/>
</dbReference>
<evidence type="ECO:0000256" key="8">
    <source>
        <dbReference type="ARBA" id="ARBA00022645"/>
    </source>
</evidence>
<dbReference type="FunFam" id="3.40.630.10:FF:000112">
    <property type="entry name" value="Carboxypeptidase Q"/>
    <property type="match status" value="1"/>
</dbReference>
<keyword evidence="15" id="KW-0333">Golgi apparatus</keyword>
<keyword evidence="19" id="KW-0458">Lysosome</keyword>
<keyword evidence="11 23" id="KW-0732">Signal</keyword>
<dbReference type="GO" id="GO:0005615">
    <property type="term" value="C:extracellular space"/>
    <property type="evidence" value="ECO:0007669"/>
    <property type="project" value="Ensembl"/>
</dbReference>
<protein>
    <recommendedName>
        <fullName evidence="6">Carboxypeptidase Q</fullName>
    </recommendedName>
    <alternativeName>
        <fullName evidence="22">Plasma glutamate carboxypeptidase</fullName>
    </alternativeName>
</protein>
<keyword evidence="13" id="KW-0256">Endoplasmic reticulum</keyword>
<evidence type="ECO:0000256" key="2">
    <source>
        <dbReference type="ARBA" id="ARBA00004371"/>
    </source>
</evidence>
<evidence type="ECO:0000256" key="11">
    <source>
        <dbReference type="ARBA" id="ARBA00022729"/>
    </source>
</evidence>
<dbReference type="Gene3D" id="3.50.30.30">
    <property type="match status" value="1"/>
</dbReference>
<reference evidence="25 26" key="1">
    <citation type="submission" date="2017-10" db="EMBL/GenBank/DDBJ databases">
        <title>A new Pekin duck reference genome.</title>
        <authorList>
            <person name="Hou Z.-C."/>
            <person name="Zhou Z.-K."/>
            <person name="Zhu F."/>
            <person name="Hou S.-S."/>
        </authorList>
    </citation>
    <scope>NUCLEOTIDE SEQUENCE [LARGE SCALE GENOMIC DNA]</scope>
</reference>
<feature type="chain" id="PRO_5019726337" description="Carboxypeptidase Q" evidence="23">
    <location>
        <begin position="19"/>
        <end position="541"/>
    </location>
</feature>
<dbReference type="GO" id="GO:0005783">
    <property type="term" value="C:endoplasmic reticulum"/>
    <property type="evidence" value="ECO:0007669"/>
    <property type="project" value="UniProtKB-SubCell"/>
</dbReference>
<evidence type="ECO:0000256" key="4">
    <source>
        <dbReference type="ARBA" id="ARBA00004613"/>
    </source>
</evidence>
<evidence type="ECO:0000313" key="26">
    <source>
        <dbReference type="Proteomes" id="UP000016666"/>
    </source>
</evidence>
<comment type="subcellular location">
    <subcellularLocation>
        <location evidence="1">Endoplasmic reticulum</location>
    </subcellularLocation>
    <subcellularLocation>
        <location evidence="3">Golgi apparatus</location>
    </subcellularLocation>
    <subcellularLocation>
        <location evidence="2">Lysosome</location>
    </subcellularLocation>
    <subcellularLocation>
        <location evidence="4">Secreted</location>
    </subcellularLocation>
</comment>
<evidence type="ECO:0000256" key="20">
    <source>
        <dbReference type="ARBA" id="ARBA00025534"/>
    </source>
</evidence>
<keyword evidence="9" id="KW-0645">Protease</keyword>
<organism evidence="25 26">
    <name type="scientific">Anas platyrhynchos platyrhynchos</name>
    <name type="common">Northern mallard</name>
    <dbReference type="NCBI Taxonomy" id="8840"/>
    <lineage>
        <taxon>Eukaryota</taxon>
        <taxon>Metazoa</taxon>
        <taxon>Chordata</taxon>
        <taxon>Craniata</taxon>
        <taxon>Vertebrata</taxon>
        <taxon>Euteleostomi</taxon>
        <taxon>Archelosauria</taxon>
        <taxon>Archosauria</taxon>
        <taxon>Dinosauria</taxon>
        <taxon>Saurischia</taxon>
        <taxon>Theropoda</taxon>
        <taxon>Coelurosauria</taxon>
        <taxon>Aves</taxon>
        <taxon>Neognathae</taxon>
        <taxon>Galloanserae</taxon>
        <taxon>Anseriformes</taxon>
        <taxon>Anatidae</taxon>
        <taxon>Anatinae</taxon>
        <taxon>Anas</taxon>
    </lineage>
</organism>
<keyword evidence="8" id="KW-0121">Carboxypeptidase</keyword>
<dbReference type="Proteomes" id="UP000016666">
    <property type="component" value="Chromosome 2"/>
</dbReference>
<proteinExistence type="inferred from homology"/>
<gene>
    <name evidence="25" type="primary">CPQ</name>
</gene>
<keyword evidence="16" id="KW-0482">Metalloprotease</keyword>
<dbReference type="FunFam" id="3.40.630.10:FF:000036">
    <property type="entry name" value="Carboxypeptidase Q"/>
    <property type="match status" value="1"/>
</dbReference>
<evidence type="ECO:0000256" key="15">
    <source>
        <dbReference type="ARBA" id="ARBA00023034"/>
    </source>
</evidence>
<evidence type="ECO:0000256" key="10">
    <source>
        <dbReference type="ARBA" id="ARBA00022723"/>
    </source>
</evidence>
<comment type="subunit">
    <text evidence="21">Homodimer. The monomeric form is inactive while the homodimer is active.</text>
</comment>
<dbReference type="Ensembl" id="ENSAPLT00000040152.1">
    <property type="protein sequence ID" value="ENSAPLP00000019115.1"/>
    <property type="gene ID" value="ENSAPLG00000013098.2"/>
</dbReference>
<comment type="similarity">
    <text evidence="5">Belongs to the peptidase M28 family.</text>
</comment>
<accession>A0A493T084</accession>
<keyword evidence="14" id="KW-0862">Zinc</keyword>
<dbReference type="InterPro" id="IPR007484">
    <property type="entry name" value="Peptidase_M28"/>
</dbReference>
<dbReference type="SUPFAM" id="SSF53187">
    <property type="entry name" value="Zn-dependent exopeptidases"/>
    <property type="match status" value="1"/>
</dbReference>
<sequence>MKYLSLIFFMSLLPQYAGKSLRRDGSHPRTFEDIKNEIAGYSDTAKAIIDLAVHGKAQNRSYERLAVFADTVGPRLSGSKNLDAAIQYMFSALQKDGLENVHLEPVKVPHWERGEEFAVMLEPRNHSIAILGLGSSVATPPEGITAEVMVVASFDELHRRAQEAKGKIVVYNQPFVTYGETVRYRSQGAVEAAKVGAVASLIRSIASFSIDSPHTGWQNYQSGVPRIPTACISVEDAEMMSRMALRGTKIVVYLKMGARTYPDSPSFNTVAEIVGNKYPEQIVLVSGHLDSWDVGQGAMDDGGGAFISWEALSLIKDLGLRPKRTLRMVLWTGEEQGGVGAEQYYQLHKENISNFDIVMESDEGTFKPSGLAFTGNAKARDIIKEIMALLLPINVTDVFDNADGTDINYWMRDGVPGASLRDDLSKYFWFHHSQGDTMTVQDPNQMNLCAAVWTVVSYVIADMEEMLPRGPRVRKSNKPEHSSFCGDLGLWLMETAELAIRMYCPGQILHFVNVGGDGEKSSDLQKASALLCFWKHSQKLS</sequence>
<feature type="domain" description="Peptidase M28" evidence="24">
    <location>
        <begin position="268"/>
        <end position="453"/>
    </location>
</feature>
<dbReference type="PANTHER" id="PTHR12053">
    <property type="entry name" value="PROTEASE FAMILY M28 PLASMA GLUTAMATE CARBOXYPEPTIDASE-RELATED"/>
    <property type="match status" value="1"/>
</dbReference>
<evidence type="ECO:0000256" key="12">
    <source>
        <dbReference type="ARBA" id="ARBA00022801"/>
    </source>
</evidence>
<keyword evidence="10" id="KW-0479">Metal-binding</keyword>
<keyword evidence="17" id="KW-0865">Zymogen</keyword>
<evidence type="ECO:0000256" key="9">
    <source>
        <dbReference type="ARBA" id="ARBA00022670"/>
    </source>
</evidence>
<evidence type="ECO:0000256" key="13">
    <source>
        <dbReference type="ARBA" id="ARBA00022824"/>
    </source>
</evidence>
<keyword evidence="18" id="KW-0325">Glycoprotein</keyword>
<reference evidence="25" key="2">
    <citation type="submission" date="2025-08" db="UniProtKB">
        <authorList>
            <consortium name="Ensembl"/>
        </authorList>
    </citation>
    <scope>IDENTIFICATION</scope>
</reference>
<dbReference type="InterPro" id="IPR039866">
    <property type="entry name" value="CPQ"/>
</dbReference>
<evidence type="ECO:0000256" key="16">
    <source>
        <dbReference type="ARBA" id="ARBA00023049"/>
    </source>
</evidence>
<evidence type="ECO:0000256" key="21">
    <source>
        <dbReference type="ARBA" id="ARBA00025833"/>
    </source>
</evidence>
<evidence type="ECO:0000256" key="18">
    <source>
        <dbReference type="ARBA" id="ARBA00023180"/>
    </source>
</evidence>
<keyword evidence="7" id="KW-0964">Secreted</keyword>
<evidence type="ECO:0000256" key="3">
    <source>
        <dbReference type="ARBA" id="ARBA00004555"/>
    </source>
</evidence>
<evidence type="ECO:0000256" key="23">
    <source>
        <dbReference type="SAM" id="SignalP"/>
    </source>
</evidence>
<evidence type="ECO:0000256" key="6">
    <source>
        <dbReference type="ARBA" id="ARBA00014116"/>
    </source>
</evidence>
<keyword evidence="26" id="KW-1185">Reference proteome</keyword>